<dbReference type="RefSeq" id="WP_078816189.1">
    <property type="nucleotide sequence ID" value="NZ_FUYE01000033.1"/>
</dbReference>
<gene>
    <name evidence="1" type="ORF">SAMN02745166_05090</name>
</gene>
<dbReference type="Proteomes" id="UP000190774">
    <property type="component" value="Unassembled WGS sequence"/>
</dbReference>
<reference evidence="2" key="1">
    <citation type="submission" date="2017-02" db="EMBL/GenBank/DDBJ databases">
        <authorList>
            <person name="Varghese N."/>
            <person name="Submissions S."/>
        </authorList>
    </citation>
    <scope>NUCLEOTIDE SEQUENCE [LARGE SCALE GENOMIC DNA]</scope>
    <source>
        <strain evidence="2">ATCC 700200</strain>
    </source>
</reference>
<evidence type="ECO:0000313" key="2">
    <source>
        <dbReference type="Proteomes" id="UP000190774"/>
    </source>
</evidence>
<organism evidence="1 2">
    <name type="scientific">Prosthecobacter debontii</name>
    <dbReference type="NCBI Taxonomy" id="48467"/>
    <lineage>
        <taxon>Bacteria</taxon>
        <taxon>Pseudomonadati</taxon>
        <taxon>Verrucomicrobiota</taxon>
        <taxon>Verrucomicrobiia</taxon>
        <taxon>Verrucomicrobiales</taxon>
        <taxon>Verrucomicrobiaceae</taxon>
        <taxon>Prosthecobacter</taxon>
    </lineage>
</organism>
<evidence type="ECO:0000313" key="1">
    <source>
        <dbReference type="EMBL" id="SKB09075.1"/>
    </source>
</evidence>
<dbReference type="STRING" id="48467.SAMN02745166_05090"/>
<name>A0A1T4Z695_9BACT</name>
<dbReference type="InterPro" id="IPR045534">
    <property type="entry name" value="DUF6428"/>
</dbReference>
<proteinExistence type="predicted"/>
<dbReference type="Pfam" id="PF20001">
    <property type="entry name" value="DUF6428"/>
    <property type="match status" value="1"/>
</dbReference>
<dbReference type="EMBL" id="FUYE01000033">
    <property type="protein sequence ID" value="SKB09075.1"/>
    <property type="molecule type" value="Genomic_DNA"/>
</dbReference>
<dbReference type="OrthoDB" id="66316at2"/>
<dbReference type="AlphaFoldDB" id="A0A1T4Z695"/>
<sequence>MTIESFVSHLKTHAELPLLFVLPDGGFIPAHFHITEVGHVKKNFIDCGGTRRSTESCLLQTWVADDTEHRLVAGRLAMIFGKAGEVLPHQDLPVEIEYEDFSVSQFRVVGAQAEEGRLTFQLGLKHTDCLAKELCLPGVCGPAPTVNLLGCAPGSGCC</sequence>
<protein>
    <submittedName>
        <fullName evidence="1">Uncharacterized protein</fullName>
    </submittedName>
</protein>
<accession>A0A1T4Z695</accession>
<keyword evidence="2" id="KW-1185">Reference proteome</keyword>